<dbReference type="RefSeq" id="WP_147101469.1">
    <property type="nucleotide sequence ID" value="NZ_VOOS01000005.1"/>
</dbReference>
<dbReference type="Gene3D" id="3.90.1150.200">
    <property type="match status" value="1"/>
</dbReference>
<evidence type="ECO:0000313" key="3">
    <source>
        <dbReference type="Proteomes" id="UP000321721"/>
    </source>
</evidence>
<name>A0A5C6RPZ5_9FLAO</name>
<dbReference type="SUPFAM" id="SSF159888">
    <property type="entry name" value="YdhG-like"/>
    <property type="match status" value="1"/>
</dbReference>
<dbReference type="AlphaFoldDB" id="A0A5C6RPZ5"/>
<dbReference type="InterPro" id="IPR014922">
    <property type="entry name" value="YdhG-like"/>
</dbReference>
<evidence type="ECO:0000259" key="1">
    <source>
        <dbReference type="Pfam" id="PF08818"/>
    </source>
</evidence>
<comment type="caution">
    <text evidence="2">The sequence shown here is derived from an EMBL/GenBank/DDBJ whole genome shotgun (WGS) entry which is preliminary data.</text>
</comment>
<dbReference type="Proteomes" id="UP000321721">
    <property type="component" value="Unassembled WGS sequence"/>
</dbReference>
<dbReference type="Pfam" id="PF08818">
    <property type="entry name" value="DUF1801"/>
    <property type="match status" value="1"/>
</dbReference>
<proteinExistence type="predicted"/>
<dbReference type="EMBL" id="VOOS01000005">
    <property type="protein sequence ID" value="TXB64283.1"/>
    <property type="molecule type" value="Genomic_DNA"/>
</dbReference>
<accession>A0A5C6RPZ5</accession>
<feature type="domain" description="YdhG-like" evidence="1">
    <location>
        <begin position="16"/>
        <end position="109"/>
    </location>
</feature>
<protein>
    <submittedName>
        <fullName evidence="2">DUF1801 domain-containing protein</fullName>
    </submittedName>
</protein>
<reference evidence="2 3" key="1">
    <citation type="submission" date="2019-08" db="EMBL/GenBank/DDBJ databases">
        <title>Genome of Vicingus serpentipes NCIMB 15042.</title>
        <authorList>
            <person name="Bowman J.P."/>
        </authorList>
    </citation>
    <scope>NUCLEOTIDE SEQUENCE [LARGE SCALE GENOMIC DNA]</scope>
    <source>
        <strain evidence="2 3">NCIMB 15042</strain>
    </source>
</reference>
<dbReference type="OrthoDB" id="670608at2"/>
<keyword evidence="3" id="KW-1185">Reference proteome</keyword>
<evidence type="ECO:0000313" key="2">
    <source>
        <dbReference type="EMBL" id="TXB64283.1"/>
    </source>
</evidence>
<organism evidence="2 3">
    <name type="scientific">Vicingus serpentipes</name>
    <dbReference type="NCBI Taxonomy" id="1926625"/>
    <lineage>
        <taxon>Bacteria</taxon>
        <taxon>Pseudomonadati</taxon>
        <taxon>Bacteroidota</taxon>
        <taxon>Flavobacteriia</taxon>
        <taxon>Flavobacteriales</taxon>
        <taxon>Vicingaceae</taxon>
        <taxon>Vicingus</taxon>
    </lineage>
</organism>
<sequence>MNEQDHFYLDKEEPNKGCLITLRNIILQQDENITTTKKYGMPCFCYKNKMFCYLWVDKKTNEPYILFVEGQNINHPKLETGIRNRMKILRVNPNKDIPIETVTSLLNTALDLYRKGVIKVS</sequence>
<gene>
    <name evidence="2" type="ORF">FRY74_10850</name>
</gene>